<evidence type="ECO:0000256" key="1">
    <source>
        <dbReference type="PROSITE-ProRule" id="PRU10141"/>
    </source>
</evidence>
<keyword evidence="1" id="KW-0547">Nucleotide-binding</keyword>
<feature type="region of interest" description="Disordered" evidence="2">
    <location>
        <begin position="320"/>
        <end position="360"/>
    </location>
</feature>
<feature type="compositionally biased region" description="Basic residues" evidence="2">
    <location>
        <begin position="347"/>
        <end position="360"/>
    </location>
</feature>
<dbReference type="Gene3D" id="1.10.510.10">
    <property type="entry name" value="Transferase(Phosphotransferase) domain 1"/>
    <property type="match status" value="1"/>
</dbReference>
<dbReference type="WBParaSite" id="PgR047_g057_t01">
    <property type="protein sequence ID" value="PgR047_g057_t01"/>
    <property type="gene ID" value="PgR047_g057"/>
</dbReference>
<dbReference type="PANTHER" id="PTHR11909">
    <property type="entry name" value="CASEIN KINASE-RELATED"/>
    <property type="match status" value="1"/>
</dbReference>
<feature type="binding site" evidence="1">
    <location>
        <position position="64"/>
    </location>
    <ligand>
        <name>ATP</name>
        <dbReference type="ChEBI" id="CHEBI:30616"/>
    </ligand>
</feature>
<dbReference type="GO" id="GO:0005524">
    <property type="term" value="F:ATP binding"/>
    <property type="evidence" value="ECO:0007669"/>
    <property type="project" value="UniProtKB-UniRule"/>
</dbReference>
<reference evidence="5 6" key="1">
    <citation type="submission" date="2022-11" db="UniProtKB">
        <authorList>
            <consortium name="WormBaseParasite"/>
        </authorList>
    </citation>
    <scope>IDENTIFICATION</scope>
</reference>
<dbReference type="WBParaSite" id="PgR047_g057_t02">
    <property type="protein sequence ID" value="PgR047_g057_t02"/>
    <property type="gene ID" value="PgR047_g057"/>
</dbReference>
<dbReference type="PROSITE" id="PS00107">
    <property type="entry name" value="PROTEIN_KINASE_ATP"/>
    <property type="match status" value="1"/>
</dbReference>
<evidence type="ECO:0000259" key="3">
    <source>
        <dbReference type="PROSITE" id="PS50011"/>
    </source>
</evidence>
<sequence length="360" mass="40703">MSASKYAKITTSADDGDGMDIEPGQFVSCKTAKYVVDEKIGQGGYGAVYRVHADPSDGKEYAMKVEQKLERREHSKLNMEMHILKLMASQPVENSHFTKIIDRAKKDNFFLIVMTLVGESLADLKRERSPPVFSIRTGFGVAIQCLECIQELHKVGFIHRDIKPGNFAIGLPPKTHVIYILDFGIARKFTNENNVVKGPRCQVPFKGTVRYAALNCHRGKELGPKDDCESWLYMMVDCCNEHGLPWRQEKEKKKVELRKEEARSANGKQRLFKPMGVEDMGAMMDYIDKLEYQDKVDYDFLYGRIRKAAAAARVNLDAPFDWEEDGTATEDRTSSGTSSGQTVPPRTKAKSKSKRKRSKS</sequence>
<feature type="domain" description="Protein kinase" evidence="3">
    <location>
        <begin position="34"/>
        <end position="301"/>
    </location>
</feature>
<name>A0A915BMT3_PARUN</name>
<dbReference type="GO" id="GO:0004672">
    <property type="term" value="F:protein kinase activity"/>
    <property type="evidence" value="ECO:0007669"/>
    <property type="project" value="InterPro"/>
</dbReference>
<organism evidence="4 5">
    <name type="scientific">Parascaris univalens</name>
    <name type="common">Nematode worm</name>
    <dbReference type="NCBI Taxonomy" id="6257"/>
    <lineage>
        <taxon>Eukaryota</taxon>
        <taxon>Metazoa</taxon>
        <taxon>Ecdysozoa</taxon>
        <taxon>Nematoda</taxon>
        <taxon>Chromadorea</taxon>
        <taxon>Rhabditida</taxon>
        <taxon>Spirurina</taxon>
        <taxon>Ascaridomorpha</taxon>
        <taxon>Ascaridoidea</taxon>
        <taxon>Ascarididae</taxon>
        <taxon>Parascaris</taxon>
    </lineage>
</organism>
<keyword evidence="4" id="KW-1185">Reference proteome</keyword>
<dbReference type="SMART" id="SM00220">
    <property type="entry name" value="S_TKc"/>
    <property type="match status" value="1"/>
</dbReference>
<dbReference type="InterPro" id="IPR017441">
    <property type="entry name" value="Protein_kinase_ATP_BS"/>
</dbReference>
<feature type="compositionally biased region" description="Polar residues" evidence="2">
    <location>
        <begin position="334"/>
        <end position="344"/>
    </location>
</feature>
<dbReference type="AlphaFoldDB" id="A0A915BMT3"/>
<dbReference type="Proteomes" id="UP000887569">
    <property type="component" value="Unplaced"/>
</dbReference>
<dbReference type="PROSITE" id="PS50011">
    <property type="entry name" value="PROTEIN_KINASE_DOM"/>
    <property type="match status" value="1"/>
</dbReference>
<evidence type="ECO:0000313" key="5">
    <source>
        <dbReference type="WBParaSite" id="PgR047_g057_t01"/>
    </source>
</evidence>
<dbReference type="FunFam" id="1.10.510.10:FF:000967">
    <property type="entry name" value="Protein CBG11274"/>
    <property type="match status" value="1"/>
</dbReference>
<evidence type="ECO:0000313" key="6">
    <source>
        <dbReference type="WBParaSite" id="PgR047_g057_t02"/>
    </source>
</evidence>
<dbReference type="Pfam" id="PF00069">
    <property type="entry name" value="Pkinase"/>
    <property type="match status" value="1"/>
</dbReference>
<keyword evidence="1" id="KW-0067">ATP-binding</keyword>
<dbReference type="InterPro" id="IPR011009">
    <property type="entry name" value="Kinase-like_dom_sf"/>
</dbReference>
<dbReference type="InterPro" id="IPR050235">
    <property type="entry name" value="CK1_Ser-Thr_kinase"/>
</dbReference>
<evidence type="ECO:0000313" key="4">
    <source>
        <dbReference type="Proteomes" id="UP000887569"/>
    </source>
</evidence>
<dbReference type="SUPFAM" id="SSF56112">
    <property type="entry name" value="Protein kinase-like (PK-like)"/>
    <property type="match status" value="1"/>
</dbReference>
<evidence type="ECO:0000256" key="2">
    <source>
        <dbReference type="SAM" id="MobiDB-lite"/>
    </source>
</evidence>
<accession>A0A915BMT3</accession>
<dbReference type="InterPro" id="IPR000719">
    <property type="entry name" value="Prot_kinase_dom"/>
</dbReference>
<protein>
    <submittedName>
        <fullName evidence="5 6">Protein kinase domain-containing protein</fullName>
    </submittedName>
</protein>
<proteinExistence type="predicted"/>